<dbReference type="Proteomes" id="UP000729402">
    <property type="component" value="Unassembled WGS sequence"/>
</dbReference>
<reference evidence="1" key="2">
    <citation type="submission" date="2021-02" db="EMBL/GenBank/DDBJ databases">
        <authorList>
            <person name="Kimball J.A."/>
            <person name="Haas M.W."/>
            <person name="Macchietto M."/>
            <person name="Kono T."/>
            <person name="Duquette J."/>
            <person name="Shao M."/>
        </authorList>
    </citation>
    <scope>NUCLEOTIDE SEQUENCE</scope>
    <source>
        <tissue evidence="1">Fresh leaf tissue</tissue>
    </source>
</reference>
<comment type="caution">
    <text evidence="1">The sequence shown here is derived from an EMBL/GenBank/DDBJ whole genome shotgun (WGS) entry which is preliminary data.</text>
</comment>
<dbReference type="AlphaFoldDB" id="A0A8J5WMA7"/>
<gene>
    <name evidence="1" type="ORF">GUJ93_ZPchr0011g26882</name>
</gene>
<dbReference type="EMBL" id="JAAALK010000081">
    <property type="protein sequence ID" value="KAG8091059.1"/>
    <property type="molecule type" value="Genomic_DNA"/>
</dbReference>
<name>A0A8J5WMA7_ZIZPA</name>
<sequence>MSLQQSVEPLDLGDMPKLSINRLERFSPSAYRAGELQVTTTSASNKWHGADLFGSSVFRVTNITMAETTGRSFTACARPLSHSCCNGVDMEFRALPQNVVRVCY</sequence>
<accession>A0A8J5WMA7</accession>
<keyword evidence="2" id="KW-1185">Reference proteome</keyword>
<evidence type="ECO:0000313" key="1">
    <source>
        <dbReference type="EMBL" id="KAG8091059.1"/>
    </source>
</evidence>
<evidence type="ECO:0000313" key="2">
    <source>
        <dbReference type="Proteomes" id="UP000729402"/>
    </source>
</evidence>
<reference evidence="1" key="1">
    <citation type="journal article" date="2021" name="bioRxiv">
        <title>Whole Genome Assembly and Annotation of Northern Wild Rice, Zizania palustris L., Supports a Whole Genome Duplication in the Zizania Genus.</title>
        <authorList>
            <person name="Haas M."/>
            <person name="Kono T."/>
            <person name="Macchietto M."/>
            <person name="Millas R."/>
            <person name="McGilp L."/>
            <person name="Shao M."/>
            <person name="Duquette J."/>
            <person name="Hirsch C.N."/>
            <person name="Kimball J."/>
        </authorList>
    </citation>
    <scope>NUCLEOTIDE SEQUENCE</scope>
    <source>
        <tissue evidence="1">Fresh leaf tissue</tissue>
    </source>
</reference>
<proteinExistence type="predicted"/>
<organism evidence="1 2">
    <name type="scientific">Zizania palustris</name>
    <name type="common">Northern wild rice</name>
    <dbReference type="NCBI Taxonomy" id="103762"/>
    <lineage>
        <taxon>Eukaryota</taxon>
        <taxon>Viridiplantae</taxon>
        <taxon>Streptophyta</taxon>
        <taxon>Embryophyta</taxon>
        <taxon>Tracheophyta</taxon>
        <taxon>Spermatophyta</taxon>
        <taxon>Magnoliopsida</taxon>
        <taxon>Liliopsida</taxon>
        <taxon>Poales</taxon>
        <taxon>Poaceae</taxon>
        <taxon>BOP clade</taxon>
        <taxon>Oryzoideae</taxon>
        <taxon>Oryzeae</taxon>
        <taxon>Zizaniinae</taxon>
        <taxon>Zizania</taxon>
    </lineage>
</organism>
<protein>
    <submittedName>
        <fullName evidence="1">Uncharacterized protein</fullName>
    </submittedName>
</protein>